<evidence type="ECO:0000313" key="2">
    <source>
        <dbReference type="Proteomes" id="UP000054047"/>
    </source>
</evidence>
<reference evidence="1 2" key="1">
    <citation type="submission" date="2013-12" db="EMBL/GenBank/DDBJ databases">
        <title>Draft genome of the parsitic nematode Ancylostoma duodenale.</title>
        <authorList>
            <person name="Mitreva M."/>
        </authorList>
    </citation>
    <scope>NUCLEOTIDE SEQUENCE [LARGE SCALE GENOMIC DNA]</scope>
    <source>
        <strain evidence="1 2">Zhejiang</strain>
    </source>
</reference>
<dbReference type="AlphaFoldDB" id="A0A0C2CB25"/>
<evidence type="ECO:0000313" key="1">
    <source>
        <dbReference type="EMBL" id="KIH53498.1"/>
    </source>
</evidence>
<name>A0A0C2CB25_9BILA</name>
<dbReference type="OrthoDB" id="5870128at2759"/>
<dbReference type="Proteomes" id="UP000054047">
    <property type="component" value="Unassembled WGS sequence"/>
</dbReference>
<keyword evidence="2" id="KW-1185">Reference proteome</keyword>
<accession>A0A0C2CB25</accession>
<protein>
    <submittedName>
        <fullName evidence="1">Uncharacterized protein</fullName>
    </submittedName>
</protein>
<proteinExistence type="predicted"/>
<gene>
    <name evidence="1" type="ORF">ANCDUO_16373</name>
</gene>
<sequence length="376" mass="43724">MTSKGRFQVIGDEFRSDPCALPHVCTPQRLGTDIANRIVYKELQRMREDPERFSGKTPYAVWDKLLWSAHSGEFDEEMGIDNEELRTDVEAGIHSADYQSRRLAISRGMNEITDDPVTLNNITASLAEFADGSRFLHEGPDEDLHIYYSEATLEVDHLRPHLQRHGIPESRLRVILDFEKAALRAAHKRTTPYTKFIPRVGKDPAVANWWNIFKGIPFLPTRLRREVTAFTTPPVPREHPAYKCCADFLAYLHETWLTGPFKDLWCKFGIYVLRTTNTAEAYHRKLKEVFKCAHPPLATLIKALRRLDLQSRCKLLHKEKNPNAEKQLRAQDRRRRENVEQCMRRFNGRYQTRGATNAEIERYCKKMSRFISNKAI</sequence>
<dbReference type="EMBL" id="KN741060">
    <property type="protein sequence ID" value="KIH53498.1"/>
    <property type="molecule type" value="Genomic_DNA"/>
</dbReference>
<organism evidence="1 2">
    <name type="scientific">Ancylostoma duodenale</name>
    <dbReference type="NCBI Taxonomy" id="51022"/>
    <lineage>
        <taxon>Eukaryota</taxon>
        <taxon>Metazoa</taxon>
        <taxon>Ecdysozoa</taxon>
        <taxon>Nematoda</taxon>
        <taxon>Chromadorea</taxon>
        <taxon>Rhabditida</taxon>
        <taxon>Rhabditina</taxon>
        <taxon>Rhabditomorpha</taxon>
        <taxon>Strongyloidea</taxon>
        <taxon>Ancylostomatidae</taxon>
        <taxon>Ancylostomatinae</taxon>
        <taxon>Ancylostoma</taxon>
    </lineage>
</organism>